<keyword evidence="2" id="KW-1185">Reference proteome</keyword>
<comment type="caution">
    <text evidence="1">The sequence shown here is derived from an EMBL/GenBank/DDBJ whole genome shotgun (WGS) entry which is preliminary data.</text>
</comment>
<name>A0ABD0L6L9_9CAEN</name>
<dbReference type="EMBL" id="JACVVK020000079">
    <property type="protein sequence ID" value="KAK7494975.1"/>
    <property type="molecule type" value="Genomic_DNA"/>
</dbReference>
<reference evidence="1 2" key="1">
    <citation type="journal article" date="2023" name="Sci. Data">
        <title>Genome assembly of the Korean intertidal mud-creeper Batillaria attramentaria.</title>
        <authorList>
            <person name="Patra A.K."/>
            <person name="Ho P.T."/>
            <person name="Jun S."/>
            <person name="Lee S.J."/>
            <person name="Kim Y."/>
            <person name="Won Y.J."/>
        </authorList>
    </citation>
    <scope>NUCLEOTIDE SEQUENCE [LARGE SCALE GENOMIC DNA]</scope>
    <source>
        <strain evidence="1">Wonlab-2016</strain>
    </source>
</reference>
<proteinExistence type="predicted"/>
<evidence type="ECO:0000313" key="2">
    <source>
        <dbReference type="Proteomes" id="UP001519460"/>
    </source>
</evidence>
<gene>
    <name evidence="1" type="ORF">BaRGS_00013854</name>
</gene>
<sequence length="82" mass="8911">MGDGGLDMEIDQHVVEQNVCVIYLRNANHLSRSLQVVLTENGGLGTKWRLETLEGEGELGLGVWMMGTGVQLRVVPSSITDS</sequence>
<accession>A0ABD0L6L9</accession>
<organism evidence="1 2">
    <name type="scientific">Batillaria attramentaria</name>
    <dbReference type="NCBI Taxonomy" id="370345"/>
    <lineage>
        <taxon>Eukaryota</taxon>
        <taxon>Metazoa</taxon>
        <taxon>Spiralia</taxon>
        <taxon>Lophotrochozoa</taxon>
        <taxon>Mollusca</taxon>
        <taxon>Gastropoda</taxon>
        <taxon>Caenogastropoda</taxon>
        <taxon>Sorbeoconcha</taxon>
        <taxon>Cerithioidea</taxon>
        <taxon>Batillariidae</taxon>
        <taxon>Batillaria</taxon>
    </lineage>
</organism>
<dbReference type="Proteomes" id="UP001519460">
    <property type="component" value="Unassembled WGS sequence"/>
</dbReference>
<dbReference type="AlphaFoldDB" id="A0ABD0L6L9"/>
<protein>
    <submittedName>
        <fullName evidence="1">Uncharacterized protein</fullName>
    </submittedName>
</protein>
<evidence type="ECO:0000313" key="1">
    <source>
        <dbReference type="EMBL" id="KAK7494975.1"/>
    </source>
</evidence>